<protein>
    <submittedName>
        <fullName evidence="2">DUF2868 domain-containing protein</fullName>
    </submittedName>
</protein>
<keyword evidence="1" id="KW-0472">Membrane</keyword>
<evidence type="ECO:0000256" key="1">
    <source>
        <dbReference type="SAM" id="Phobius"/>
    </source>
</evidence>
<evidence type="ECO:0000313" key="2">
    <source>
        <dbReference type="EMBL" id="MFK4751983.1"/>
    </source>
</evidence>
<feature type="transmembrane region" description="Helical" evidence="1">
    <location>
        <begin position="175"/>
        <end position="200"/>
    </location>
</feature>
<keyword evidence="1" id="KW-0812">Transmembrane</keyword>
<dbReference type="InterPro" id="IPR021296">
    <property type="entry name" value="DUF2868"/>
</dbReference>
<feature type="transmembrane region" description="Helical" evidence="1">
    <location>
        <begin position="84"/>
        <end position="107"/>
    </location>
</feature>
<organism evidence="2 3">
    <name type="scientific">Oceanobacter antarcticus</name>
    <dbReference type="NCBI Taxonomy" id="3133425"/>
    <lineage>
        <taxon>Bacteria</taxon>
        <taxon>Pseudomonadati</taxon>
        <taxon>Pseudomonadota</taxon>
        <taxon>Gammaproteobacteria</taxon>
        <taxon>Oceanospirillales</taxon>
        <taxon>Oceanospirillaceae</taxon>
        <taxon>Oceanobacter</taxon>
    </lineage>
</organism>
<feature type="transmembrane region" description="Helical" evidence="1">
    <location>
        <begin position="119"/>
        <end position="142"/>
    </location>
</feature>
<evidence type="ECO:0000313" key="3">
    <source>
        <dbReference type="Proteomes" id="UP001620597"/>
    </source>
</evidence>
<feature type="transmembrane region" description="Helical" evidence="1">
    <location>
        <begin position="212"/>
        <end position="232"/>
    </location>
</feature>
<gene>
    <name evidence="2" type="ORF">WG929_06125</name>
</gene>
<sequence length="442" mass="49899">MSSALSVSTATILQFFFRHGATTAMCRWLDFRLFVAQKRLRLEASTQVESYDADTLSPAEYLNRWEQRALQQTDTSALTTPARWVLLLLGLLVALVGLASMAGVLNYSGRQPINIWVPLVLFAFLPLLLTLSSAYVALFSGARQSVAGHPLLLQLADKLRLKHFLPYQNVLFPWLVWQAQLLGLVFSVAALLSFFALATFQDYQFGWSSTLITDNATMVQMMAVISWPWHWLVSSPGVELISQSRFAAQEMAAQGVNQRGWWLTLVMAVTVYGILPRVALALLLRWRFIRQLRWSILNSADIEEFVLAQQHQPSRNPLVSDDPLVLPDVIDIRATNADLISWQQPQSDWPVVKNLGSGDWLEDEQWLSSSASARPRPVLLIVDPLQTPTGEMADCIELLQQQNTVVVLVLVSTQIDAERYKTQLKSWQFFASRHRITLKKGH</sequence>
<keyword evidence="3" id="KW-1185">Reference proteome</keyword>
<proteinExistence type="predicted"/>
<dbReference type="EMBL" id="JBBKTX010000006">
    <property type="protein sequence ID" value="MFK4751983.1"/>
    <property type="molecule type" value="Genomic_DNA"/>
</dbReference>
<dbReference type="Pfam" id="PF11067">
    <property type="entry name" value="DUF2868"/>
    <property type="match status" value="1"/>
</dbReference>
<keyword evidence="1" id="KW-1133">Transmembrane helix</keyword>
<dbReference type="Proteomes" id="UP001620597">
    <property type="component" value="Unassembled WGS sequence"/>
</dbReference>
<name>A0ABW8NG86_9GAMM</name>
<dbReference type="RefSeq" id="WP_416205331.1">
    <property type="nucleotide sequence ID" value="NZ_JBBKTX010000006.1"/>
</dbReference>
<feature type="transmembrane region" description="Helical" evidence="1">
    <location>
        <begin position="261"/>
        <end position="284"/>
    </location>
</feature>
<reference evidence="2 3" key="1">
    <citation type="submission" date="2024-03" db="EMBL/GenBank/DDBJ databases">
        <title>High-quality draft genome sequence of Oceanobacter sp. wDCs-4.</title>
        <authorList>
            <person name="Dong C."/>
        </authorList>
    </citation>
    <scope>NUCLEOTIDE SEQUENCE [LARGE SCALE GENOMIC DNA]</scope>
    <source>
        <strain evidence="3">wDCs-4</strain>
    </source>
</reference>
<comment type="caution">
    <text evidence="2">The sequence shown here is derived from an EMBL/GenBank/DDBJ whole genome shotgun (WGS) entry which is preliminary data.</text>
</comment>
<accession>A0ABW8NG86</accession>